<name>A0ABZ2C2B5_9PROT</name>
<proteinExistence type="predicted"/>
<gene>
    <name evidence="1" type="ORF">Bealeia1_00487</name>
</gene>
<evidence type="ECO:0000313" key="1">
    <source>
        <dbReference type="EMBL" id="WVX66311.1"/>
    </source>
</evidence>
<organism evidence="1 2">
    <name type="scientific">Candidatus Bealeia paramacronuclearis</name>
    <dbReference type="NCBI Taxonomy" id="1921001"/>
    <lineage>
        <taxon>Bacteria</taxon>
        <taxon>Pseudomonadati</taxon>
        <taxon>Pseudomonadota</taxon>
        <taxon>Alphaproteobacteria</taxon>
        <taxon>Holosporales</taxon>
        <taxon>Holosporaceae</taxon>
        <taxon>Candidatus Bealeia</taxon>
    </lineage>
</organism>
<reference evidence="1 2" key="1">
    <citation type="journal article" date="2024" name="Environ. Microbiol.">
        <title>Novel evolutionary insights on the interactions of the Holosporales (Alphaproteobacteria) with eukaryotic hosts from comparative genomics.</title>
        <authorList>
            <person name="Giovannini M."/>
            <person name="Petroni G."/>
            <person name="Castelli M."/>
        </authorList>
    </citation>
    <scope>NUCLEOTIDE SEQUENCE [LARGE SCALE GENOMIC DNA]</scope>
    <source>
        <strain evidence="1 2">US_Bl 15I1</strain>
    </source>
</reference>
<dbReference type="Proteomes" id="UP001330434">
    <property type="component" value="Chromosome"/>
</dbReference>
<evidence type="ECO:0008006" key="3">
    <source>
        <dbReference type="Google" id="ProtNLM"/>
    </source>
</evidence>
<sequence>MRYLILFFLSVFLRIAPLFGMITDDAPSTTPPVKIAIFDIHGTVAWPLRENEFNRVSPHIPTLKKLPTAIDNLFHITIPYIEVLMNWLLEHDWKIIFFTAADKEVGEGFVNDLVTSFWPNKKVQNLKDQVQFQLFTREHIKIVKGPHPVKPNLYSEVQKKWGNPKDLKKTSDEGVPKKSLRSILGDQFPHAILFEDSSENVDYGEEVHVPLDPKVDRLKTATFDVESYLKNIRQEDKPLEKYYFNLKTDGLFALNNAYYCLGILSKIDEVMMKNPKITTRRALEGILFKENVETLIKNLDSQLKFLPVGLYKTIEHNLKISLETQTKTYLDKKETREFVESGLQIVQKTDPQSKIYFDPKDYLPHLYQMENQKK</sequence>
<evidence type="ECO:0000313" key="2">
    <source>
        <dbReference type="Proteomes" id="UP001330434"/>
    </source>
</evidence>
<dbReference type="EMBL" id="CP133270">
    <property type="protein sequence ID" value="WVX66311.1"/>
    <property type="molecule type" value="Genomic_DNA"/>
</dbReference>
<protein>
    <recommendedName>
        <fullName evidence="3">FCP1 homology domain-containing protein</fullName>
    </recommendedName>
</protein>
<keyword evidence="2" id="KW-1185">Reference proteome</keyword>
<accession>A0ABZ2C2B5</accession>